<dbReference type="PANTHER" id="PTHR31694">
    <property type="entry name" value="DESICCATION-LIKE PROTEIN"/>
    <property type="match status" value="1"/>
</dbReference>
<dbReference type="AlphaFoldDB" id="A0A660LDQ7"/>
<evidence type="ECO:0000313" key="2">
    <source>
        <dbReference type="Proteomes" id="UP000278962"/>
    </source>
</evidence>
<dbReference type="OrthoDB" id="954262at2"/>
<dbReference type="PANTHER" id="PTHR31694:SF26">
    <property type="entry name" value="OS05G0151100 PROTEIN"/>
    <property type="match status" value="1"/>
</dbReference>
<dbReference type="Proteomes" id="UP000278962">
    <property type="component" value="Unassembled WGS sequence"/>
</dbReference>
<name>A0A660LDQ7_9ACTN</name>
<dbReference type="Pfam" id="PF13668">
    <property type="entry name" value="Ferritin_2"/>
    <property type="match status" value="1"/>
</dbReference>
<dbReference type="EMBL" id="RBIL01000001">
    <property type="protein sequence ID" value="RKQ92030.1"/>
    <property type="molecule type" value="Genomic_DNA"/>
</dbReference>
<comment type="caution">
    <text evidence="1">The sequence shown here is derived from an EMBL/GenBank/DDBJ whole genome shotgun (WGS) entry which is preliminary data.</text>
</comment>
<evidence type="ECO:0000313" key="1">
    <source>
        <dbReference type="EMBL" id="RKQ92030.1"/>
    </source>
</evidence>
<dbReference type="InterPro" id="IPR052965">
    <property type="entry name" value="Pigment-catalase-like"/>
</dbReference>
<dbReference type="Gene3D" id="1.20.1260.10">
    <property type="match status" value="1"/>
</dbReference>
<proteinExistence type="predicted"/>
<protein>
    <submittedName>
        <fullName evidence="1">Ferritin-like protein</fullName>
    </submittedName>
</protein>
<dbReference type="InterPro" id="IPR009078">
    <property type="entry name" value="Ferritin-like_SF"/>
</dbReference>
<organism evidence="1 2">
    <name type="scientific">Solirubrobacter pauli</name>
    <dbReference type="NCBI Taxonomy" id="166793"/>
    <lineage>
        <taxon>Bacteria</taxon>
        <taxon>Bacillati</taxon>
        <taxon>Actinomycetota</taxon>
        <taxon>Thermoleophilia</taxon>
        <taxon>Solirubrobacterales</taxon>
        <taxon>Solirubrobacteraceae</taxon>
        <taxon>Solirubrobacter</taxon>
    </lineage>
</organism>
<sequence>MNALNLEVLDRDGAILETAEDAGATRADLIKRAGIATVGFTAAGAMFNSLLSPAAAAISTKKSAKNDVKILNYALTLEYLEAEFYKAALATSFIAGANAWLKDFTTTVAKHEADHVKLLKSVLGKAAVKKPSFDFSAALTDEKTFMATAQVLEDTGVAAYAGQGPNISQKAVVVAALGIHSVEARHAAWIRFLNADSPAPGITDSPKREATVLSAVADTGFIQS</sequence>
<dbReference type="RefSeq" id="WP_121249768.1">
    <property type="nucleotide sequence ID" value="NZ_RBIL01000001.1"/>
</dbReference>
<reference evidence="1 2" key="1">
    <citation type="submission" date="2018-10" db="EMBL/GenBank/DDBJ databases">
        <title>Genomic Encyclopedia of Archaeal and Bacterial Type Strains, Phase II (KMG-II): from individual species to whole genera.</title>
        <authorList>
            <person name="Goeker M."/>
        </authorList>
    </citation>
    <scope>NUCLEOTIDE SEQUENCE [LARGE SCALE GENOMIC DNA]</scope>
    <source>
        <strain evidence="1 2">DSM 14954</strain>
    </source>
</reference>
<gene>
    <name evidence="1" type="ORF">C8N24_1869</name>
</gene>
<dbReference type="InterPro" id="IPR012347">
    <property type="entry name" value="Ferritin-like"/>
</dbReference>
<keyword evidence="2" id="KW-1185">Reference proteome</keyword>
<accession>A0A660LDQ7</accession>
<dbReference type="SUPFAM" id="SSF47240">
    <property type="entry name" value="Ferritin-like"/>
    <property type="match status" value="1"/>
</dbReference>